<comment type="caution">
    <text evidence="12">The sequence shown here is derived from an EMBL/GenBank/DDBJ whole genome shotgun (WGS) entry which is preliminary data.</text>
</comment>
<dbReference type="PANTHER" id="PTHR11557:SF0">
    <property type="entry name" value="PORPHOBILINOGEN DEAMINASE"/>
    <property type="match status" value="1"/>
</dbReference>
<dbReference type="InterPro" id="IPR022418">
    <property type="entry name" value="Porphobilinogen_deaminase_C"/>
</dbReference>
<keyword evidence="13" id="KW-1185">Reference proteome</keyword>
<evidence type="ECO:0000256" key="3">
    <source>
        <dbReference type="ARBA" id="ARBA00005638"/>
    </source>
</evidence>
<evidence type="ECO:0000256" key="6">
    <source>
        <dbReference type="ARBA" id="ARBA00023244"/>
    </source>
</evidence>
<comment type="function">
    <text evidence="1 8">Tetrapolymerization of the monopyrrole PBG into the hydroxymethylbilane pre-uroporphyrinogen in several discrete steps.</text>
</comment>
<evidence type="ECO:0000256" key="8">
    <source>
        <dbReference type="HAMAP-Rule" id="MF_00260"/>
    </source>
</evidence>
<reference evidence="12 13" key="1">
    <citation type="journal article" date="2014" name="Int. J. Syst. Evol. Microbiol.">
        <title>Complete genome sequence of Corynebacterium casei LMG S-19264T (=DSM 44701T), isolated from a smear-ripened cheese.</title>
        <authorList>
            <consortium name="US DOE Joint Genome Institute (JGI-PGF)"/>
            <person name="Walter F."/>
            <person name="Albersmeier A."/>
            <person name="Kalinowski J."/>
            <person name="Ruckert C."/>
        </authorList>
    </citation>
    <scope>NUCLEOTIDE SEQUENCE [LARGE SCALE GENOMIC DNA]</scope>
    <source>
        <strain evidence="12 13">CGMCC 1.15358</strain>
    </source>
</reference>
<evidence type="ECO:0000313" key="13">
    <source>
        <dbReference type="Proteomes" id="UP000598997"/>
    </source>
</evidence>
<comment type="cofactor">
    <cofactor evidence="8">
        <name>dipyrromethane</name>
        <dbReference type="ChEBI" id="CHEBI:60342"/>
    </cofactor>
    <text evidence="8">Binds 1 dipyrromethane group covalently.</text>
</comment>
<dbReference type="PANTHER" id="PTHR11557">
    <property type="entry name" value="PORPHOBILINOGEN DEAMINASE"/>
    <property type="match status" value="1"/>
</dbReference>
<comment type="catalytic activity">
    <reaction evidence="7 8">
        <text>4 porphobilinogen + H2O = hydroxymethylbilane + 4 NH4(+)</text>
        <dbReference type="Rhea" id="RHEA:13185"/>
        <dbReference type="ChEBI" id="CHEBI:15377"/>
        <dbReference type="ChEBI" id="CHEBI:28938"/>
        <dbReference type="ChEBI" id="CHEBI:57845"/>
        <dbReference type="ChEBI" id="CHEBI:58126"/>
        <dbReference type="EC" id="2.5.1.61"/>
    </reaction>
</comment>
<dbReference type="CDD" id="cd00494">
    <property type="entry name" value="PBP2_HMBS"/>
    <property type="match status" value="1"/>
</dbReference>
<evidence type="ECO:0000256" key="9">
    <source>
        <dbReference type="SAM" id="MobiDB-lite"/>
    </source>
</evidence>
<comment type="similarity">
    <text evidence="3 8">Belongs to the HMBS family.</text>
</comment>
<feature type="modified residue" description="S-(dipyrrolylmethanemethyl)cysteine" evidence="8">
    <location>
        <position position="266"/>
    </location>
</feature>
<accession>A0A917DJY9</accession>
<evidence type="ECO:0000256" key="7">
    <source>
        <dbReference type="ARBA" id="ARBA00048169"/>
    </source>
</evidence>
<dbReference type="InterPro" id="IPR000860">
    <property type="entry name" value="HemC"/>
</dbReference>
<dbReference type="InterPro" id="IPR022417">
    <property type="entry name" value="Porphobilin_deaminase_N"/>
</dbReference>
<dbReference type="EC" id="2.5.1.61" evidence="8"/>
<dbReference type="PROSITE" id="PS00533">
    <property type="entry name" value="PORPHOBILINOGEN_DEAM"/>
    <property type="match status" value="1"/>
</dbReference>
<dbReference type="NCBIfam" id="TIGR00212">
    <property type="entry name" value="hemC"/>
    <property type="match status" value="1"/>
</dbReference>
<keyword evidence="5 8" id="KW-0808">Transferase</keyword>
<evidence type="ECO:0000259" key="10">
    <source>
        <dbReference type="Pfam" id="PF01379"/>
    </source>
</evidence>
<gene>
    <name evidence="8 12" type="primary">hemC</name>
    <name evidence="12" type="ORF">GCM10010989_16350</name>
</gene>
<dbReference type="GO" id="GO:0005737">
    <property type="term" value="C:cytoplasm"/>
    <property type="evidence" value="ECO:0007669"/>
    <property type="project" value="UniProtKB-UniRule"/>
</dbReference>
<evidence type="ECO:0000256" key="5">
    <source>
        <dbReference type="ARBA" id="ARBA00022679"/>
    </source>
</evidence>
<dbReference type="GO" id="GO:0004418">
    <property type="term" value="F:hydroxymethylbilane synthase activity"/>
    <property type="evidence" value="ECO:0007669"/>
    <property type="project" value="UniProtKB-UniRule"/>
</dbReference>
<comment type="subunit">
    <text evidence="4 8">Monomer.</text>
</comment>
<dbReference type="Gene3D" id="3.40.190.10">
    <property type="entry name" value="Periplasmic binding protein-like II"/>
    <property type="match status" value="2"/>
</dbReference>
<dbReference type="Pfam" id="PF03900">
    <property type="entry name" value="Porphobil_deamC"/>
    <property type="match status" value="1"/>
</dbReference>
<dbReference type="Gene3D" id="3.30.160.40">
    <property type="entry name" value="Porphobilinogen deaminase, C-terminal domain"/>
    <property type="match status" value="1"/>
</dbReference>
<evidence type="ECO:0000256" key="1">
    <source>
        <dbReference type="ARBA" id="ARBA00002869"/>
    </source>
</evidence>
<dbReference type="PRINTS" id="PR00151">
    <property type="entry name" value="PORPHBDMNASE"/>
</dbReference>
<protein>
    <recommendedName>
        <fullName evidence="8">Porphobilinogen deaminase</fullName>
        <shortName evidence="8">PBG</shortName>
        <ecNumber evidence="8">2.5.1.61</ecNumber>
    </recommendedName>
    <alternativeName>
        <fullName evidence="8">Hydroxymethylbilane synthase</fullName>
        <shortName evidence="8">HMBS</shortName>
    </alternativeName>
    <alternativeName>
        <fullName evidence="8">Pre-uroporphyrinogen synthase</fullName>
    </alternativeName>
</protein>
<feature type="region of interest" description="Disordered" evidence="9">
    <location>
        <begin position="9"/>
        <end position="32"/>
    </location>
</feature>
<dbReference type="Pfam" id="PF01379">
    <property type="entry name" value="Porphobil_deam"/>
    <property type="match status" value="1"/>
</dbReference>
<dbReference type="EMBL" id="BMIO01000004">
    <property type="protein sequence ID" value="GGD43011.1"/>
    <property type="molecule type" value="Genomic_DNA"/>
</dbReference>
<evidence type="ECO:0000256" key="4">
    <source>
        <dbReference type="ARBA" id="ARBA00011245"/>
    </source>
</evidence>
<name>A0A917DJY9_9SPHN</name>
<feature type="domain" description="Porphobilinogen deaminase C-terminal" evidence="11">
    <location>
        <begin position="251"/>
        <end position="311"/>
    </location>
</feature>
<feature type="domain" description="Porphobilinogen deaminase N-terminal" evidence="10">
    <location>
        <begin position="31"/>
        <end position="237"/>
    </location>
</feature>
<evidence type="ECO:0000313" key="12">
    <source>
        <dbReference type="EMBL" id="GGD43011.1"/>
    </source>
</evidence>
<organism evidence="12 13">
    <name type="scientific">Croceicoccus pelagius</name>
    <dbReference type="NCBI Taxonomy" id="1703341"/>
    <lineage>
        <taxon>Bacteria</taxon>
        <taxon>Pseudomonadati</taxon>
        <taxon>Pseudomonadota</taxon>
        <taxon>Alphaproteobacteria</taxon>
        <taxon>Sphingomonadales</taxon>
        <taxon>Erythrobacteraceae</taxon>
        <taxon>Croceicoccus</taxon>
    </lineage>
</organism>
<dbReference type="InterPro" id="IPR022419">
    <property type="entry name" value="Porphobilin_deaminase_cofac_BS"/>
</dbReference>
<dbReference type="GO" id="GO:0006782">
    <property type="term" value="P:protoporphyrinogen IX biosynthetic process"/>
    <property type="evidence" value="ECO:0007669"/>
    <property type="project" value="UniProtKB-UniRule"/>
</dbReference>
<keyword evidence="6 8" id="KW-0627">Porphyrin biosynthesis</keyword>
<dbReference type="InterPro" id="IPR036803">
    <property type="entry name" value="Porphobilinogen_deaminase_C_sf"/>
</dbReference>
<dbReference type="AlphaFoldDB" id="A0A917DJY9"/>
<dbReference type="Proteomes" id="UP000598997">
    <property type="component" value="Unassembled WGS sequence"/>
</dbReference>
<dbReference type="PIRSF" id="PIRSF001438">
    <property type="entry name" value="4pyrrol_synth_OHMeBilane_synth"/>
    <property type="match status" value="1"/>
</dbReference>
<proteinExistence type="inferred from homology"/>
<dbReference type="SUPFAM" id="SSF54782">
    <property type="entry name" value="Porphobilinogen deaminase (hydroxymethylbilane synthase), C-terminal domain"/>
    <property type="match status" value="1"/>
</dbReference>
<evidence type="ECO:0000259" key="11">
    <source>
        <dbReference type="Pfam" id="PF03900"/>
    </source>
</evidence>
<dbReference type="HAMAP" id="MF_00260">
    <property type="entry name" value="Porphobil_deam"/>
    <property type="match status" value="1"/>
</dbReference>
<comment type="pathway">
    <text evidence="2">Porphyrin-containing compound metabolism; protoporphyrin-IX biosynthesis; coproporphyrinogen-III from 5-aminolevulinate: step 2/4.</text>
</comment>
<dbReference type="SUPFAM" id="SSF53850">
    <property type="entry name" value="Periplasmic binding protein-like II"/>
    <property type="match status" value="1"/>
</dbReference>
<evidence type="ECO:0000256" key="2">
    <source>
        <dbReference type="ARBA" id="ARBA00004735"/>
    </source>
</evidence>
<dbReference type="FunFam" id="3.40.190.10:FF:000005">
    <property type="entry name" value="Porphobilinogen deaminase"/>
    <property type="match status" value="1"/>
</dbReference>
<comment type="miscellaneous">
    <text evidence="8">The porphobilinogen subunits are added to the dipyrromethane group.</text>
</comment>
<sequence length="332" mass="35144">MAGFPERFAPLAQPAMPDVTQNPLPAPERPLRLGTRRSPLAMAQAHEARDRLCKAHEWREDAVEIVPVLASGDKVQDRPLAEIGGKALWTKELDGWLIEGKIDFSVHSMKDVETIRPEQIAIAALLPRADVRDVLVGASSVAAIPPGARVGTSAPRRAAQMLSLRPDLTVVGFRGNVATRLAKLQAGEADVTLLAAAGLERLGETGVGHPLEAAEWLPAPAQGAIGIECRADDAFVKQALSAIDHAPTRAQIMAERELLLALGGNCHSPIAVWTRGDSELTMTARLYSPDGLVKVEGEATFSANSDGASVLARRLLADAPEAVAVHFAGPPA</sequence>